<dbReference type="Proteomes" id="UP001630127">
    <property type="component" value="Unassembled WGS sequence"/>
</dbReference>
<proteinExistence type="predicted"/>
<evidence type="ECO:0000313" key="2">
    <source>
        <dbReference type="Proteomes" id="UP001630127"/>
    </source>
</evidence>
<dbReference type="EMBL" id="JBJUIK010000016">
    <property type="protein sequence ID" value="KAL3500531.1"/>
    <property type="molecule type" value="Genomic_DNA"/>
</dbReference>
<accession>A0ABD2Y1C1</accession>
<reference evidence="1 2" key="1">
    <citation type="submission" date="2024-11" db="EMBL/GenBank/DDBJ databases">
        <title>A near-complete genome assembly of Cinchona calisaya.</title>
        <authorList>
            <person name="Lian D.C."/>
            <person name="Zhao X.W."/>
            <person name="Wei L."/>
        </authorList>
    </citation>
    <scope>NUCLEOTIDE SEQUENCE [LARGE SCALE GENOMIC DNA]</scope>
    <source>
        <tissue evidence="1">Nenye</tissue>
    </source>
</reference>
<sequence>MIINMVVALPGSFMPNEDQLYYVGEHKKPNSLGVAKILLIENEKISSTPKPLKISETEYSVQIIKGPNMADKVILTKPNAEMAYYLNSLFMQGHLHKISIPRMMIYNRAVVNILPTNMMKRLGNTTEDLVPIDIVVSSFIGGAKDT</sequence>
<dbReference type="AlphaFoldDB" id="A0ABD2Y1C1"/>
<evidence type="ECO:0000313" key="1">
    <source>
        <dbReference type="EMBL" id="KAL3500531.1"/>
    </source>
</evidence>
<gene>
    <name evidence="1" type="ORF">ACH5RR_039624</name>
</gene>
<comment type="caution">
    <text evidence="1">The sequence shown here is derived from an EMBL/GenBank/DDBJ whole genome shotgun (WGS) entry which is preliminary data.</text>
</comment>
<organism evidence="1 2">
    <name type="scientific">Cinchona calisaya</name>
    <dbReference type="NCBI Taxonomy" id="153742"/>
    <lineage>
        <taxon>Eukaryota</taxon>
        <taxon>Viridiplantae</taxon>
        <taxon>Streptophyta</taxon>
        <taxon>Embryophyta</taxon>
        <taxon>Tracheophyta</taxon>
        <taxon>Spermatophyta</taxon>
        <taxon>Magnoliopsida</taxon>
        <taxon>eudicotyledons</taxon>
        <taxon>Gunneridae</taxon>
        <taxon>Pentapetalae</taxon>
        <taxon>asterids</taxon>
        <taxon>lamiids</taxon>
        <taxon>Gentianales</taxon>
        <taxon>Rubiaceae</taxon>
        <taxon>Cinchonoideae</taxon>
        <taxon>Cinchoneae</taxon>
        <taxon>Cinchona</taxon>
    </lineage>
</organism>
<name>A0ABD2Y1C1_9GENT</name>
<keyword evidence="2" id="KW-1185">Reference proteome</keyword>
<protein>
    <submittedName>
        <fullName evidence="1">Uncharacterized protein</fullName>
    </submittedName>
</protein>